<dbReference type="PANTHER" id="PTHR22854">
    <property type="entry name" value="TRYPTOPHAN BIOSYNTHESIS PROTEIN"/>
    <property type="match status" value="1"/>
</dbReference>
<keyword evidence="3 8" id="KW-0028">Amino-acid biosynthesis</keyword>
<dbReference type="Gene3D" id="3.20.20.70">
    <property type="entry name" value="Aldolase class I"/>
    <property type="match status" value="1"/>
</dbReference>
<dbReference type="SUPFAM" id="SSF51366">
    <property type="entry name" value="Ribulose-phoshate binding barrel"/>
    <property type="match status" value="1"/>
</dbReference>
<feature type="domain" description="Indole-3-glycerol phosphate synthase" evidence="9">
    <location>
        <begin position="5"/>
        <end position="253"/>
    </location>
</feature>
<dbReference type="PROSITE" id="PS00614">
    <property type="entry name" value="IGPS"/>
    <property type="match status" value="1"/>
</dbReference>
<comment type="similarity">
    <text evidence="8">Belongs to the TrpC family.</text>
</comment>
<name>A0A7C6AGE6_UNCW3</name>
<keyword evidence="4 8" id="KW-0210">Decarboxylase</keyword>
<keyword evidence="5 8" id="KW-0822">Tryptophan biosynthesis</keyword>
<comment type="pathway">
    <text evidence="2 8">Amino-acid biosynthesis; L-tryptophan biosynthesis; L-tryptophan from chorismate: step 4/5.</text>
</comment>
<dbReference type="GO" id="GO:0004640">
    <property type="term" value="F:phosphoribosylanthranilate isomerase activity"/>
    <property type="evidence" value="ECO:0007669"/>
    <property type="project" value="TreeGrafter"/>
</dbReference>
<evidence type="ECO:0000256" key="7">
    <source>
        <dbReference type="ARBA" id="ARBA00023239"/>
    </source>
</evidence>
<dbReference type="NCBIfam" id="NF001377">
    <property type="entry name" value="PRK00278.2-4"/>
    <property type="match status" value="1"/>
</dbReference>
<evidence type="ECO:0000256" key="4">
    <source>
        <dbReference type="ARBA" id="ARBA00022793"/>
    </source>
</evidence>
<dbReference type="HAMAP" id="MF_00134_B">
    <property type="entry name" value="IGPS_B"/>
    <property type="match status" value="1"/>
</dbReference>
<protein>
    <recommendedName>
        <fullName evidence="8">Indole-3-glycerol phosphate synthase</fullName>
        <shortName evidence="8">IGPS</shortName>
        <ecNumber evidence="8">4.1.1.48</ecNumber>
    </recommendedName>
</protein>
<dbReference type="UniPathway" id="UPA00035">
    <property type="reaction ID" value="UER00043"/>
</dbReference>
<evidence type="ECO:0000256" key="8">
    <source>
        <dbReference type="HAMAP-Rule" id="MF_00134"/>
    </source>
</evidence>
<keyword evidence="6 8" id="KW-0057">Aromatic amino acid biosynthesis</keyword>
<comment type="caution">
    <text evidence="10">The sequence shown here is derived from an EMBL/GenBank/DDBJ whole genome shotgun (WGS) entry which is preliminary data.</text>
</comment>
<comment type="catalytic activity">
    <reaction evidence="1 8">
        <text>1-(2-carboxyphenylamino)-1-deoxy-D-ribulose 5-phosphate + H(+) = (1S,2R)-1-C-(indol-3-yl)glycerol 3-phosphate + CO2 + H2O</text>
        <dbReference type="Rhea" id="RHEA:23476"/>
        <dbReference type="ChEBI" id="CHEBI:15377"/>
        <dbReference type="ChEBI" id="CHEBI:15378"/>
        <dbReference type="ChEBI" id="CHEBI:16526"/>
        <dbReference type="ChEBI" id="CHEBI:58613"/>
        <dbReference type="ChEBI" id="CHEBI:58866"/>
        <dbReference type="EC" id="4.1.1.48"/>
    </reaction>
</comment>
<keyword evidence="7 8" id="KW-0456">Lyase</keyword>
<dbReference type="InterPro" id="IPR001468">
    <property type="entry name" value="Indole-3-GlycerolPSynthase_CS"/>
</dbReference>
<dbReference type="GO" id="GO:0004425">
    <property type="term" value="F:indole-3-glycerol-phosphate synthase activity"/>
    <property type="evidence" value="ECO:0007669"/>
    <property type="project" value="UniProtKB-UniRule"/>
</dbReference>
<dbReference type="InterPro" id="IPR013785">
    <property type="entry name" value="Aldolase_TIM"/>
</dbReference>
<evidence type="ECO:0000256" key="3">
    <source>
        <dbReference type="ARBA" id="ARBA00022605"/>
    </source>
</evidence>
<evidence type="ECO:0000256" key="2">
    <source>
        <dbReference type="ARBA" id="ARBA00004696"/>
    </source>
</evidence>
<dbReference type="EC" id="4.1.1.48" evidence="8"/>
<evidence type="ECO:0000256" key="6">
    <source>
        <dbReference type="ARBA" id="ARBA00023141"/>
    </source>
</evidence>
<evidence type="ECO:0000256" key="5">
    <source>
        <dbReference type="ARBA" id="ARBA00022822"/>
    </source>
</evidence>
<evidence type="ECO:0000313" key="10">
    <source>
        <dbReference type="EMBL" id="HHS63198.1"/>
    </source>
</evidence>
<dbReference type="InterPro" id="IPR013798">
    <property type="entry name" value="Indole-3-glycerol_P_synth_dom"/>
</dbReference>
<gene>
    <name evidence="8 10" type="primary">trpC</name>
    <name evidence="10" type="ORF">ENV70_06275</name>
</gene>
<evidence type="ECO:0000256" key="1">
    <source>
        <dbReference type="ARBA" id="ARBA00001633"/>
    </source>
</evidence>
<dbReference type="GO" id="GO:0000162">
    <property type="term" value="P:L-tryptophan biosynthetic process"/>
    <property type="evidence" value="ECO:0007669"/>
    <property type="project" value="UniProtKB-UniRule"/>
</dbReference>
<organism evidence="10">
    <name type="scientific">candidate division WOR-3 bacterium</name>
    <dbReference type="NCBI Taxonomy" id="2052148"/>
    <lineage>
        <taxon>Bacteria</taxon>
        <taxon>Bacteria division WOR-3</taxon>
    </lineage>
</organism>
<dbReference type="Pfam" id="PF00218">
    <property type="entry name" value="IGPS"/>
    <property type="match status" value="1"/>
</dbReference>
<dbReference type="InterPro" id="IPR045186">
    <property type="entry name" value="Indole-3-glycerol_P_synth"/>
</dbReference>
<proteinExistence type="inferred from homology"/>
<dbReference type="AlphaFoldDB" id="A0A7C6AGE6"/>
<dbReference type="EMBL" id="DTHJ01000132">
    <property type="protein sequence ID" value="HHS63198.1"/>
    <property type="molecule type" value="Genomic_DNA"/>
</dbReference>
<reference evidence="10" key="1">
    <citation type="journal article" date="2020" name="mSystems">
        <title>Genome- and Community-Level Interaction Insights into Carbon Utilization and Element Cycling Functions of Hydrothermarchaeota in Hydrothermal Sediment.</title>
        <authorList>
            <person name="Zhou Z."/>
            <person name="Liu Y."/>
            <person name="Xu W."/>
            <person name="Pan J."/>
            <person name="Luo Z.H."/>
            <person name="Li M."/>
        </authorList>
    </citation>
    <scope>NUCLEOTIDE SEQUENCE [LARGE SCALE GENOMIC DNA]</scope>
    <source>
        <strain evidence="10">SpSt-783</strain>
    </source>
</reference>
<accession>A0A7C6AGE6</accession>
<dbReference type="PANTHER" id="PTHR22854:SF2">
    <property type="entry name" value="INDOLE-3-GLYCEROL-PHOSPHATE SYNTHASE"/>
    <property type="match status" value="1"/>
</dbReference>
<sequence>MDILKVIIENTKNEIDKKKSRTPLENLVKIGSEKRRDFKKIFKEGSMALIAEIKRSSPSTGTIINGLDIEKIAFIYEESGADGISVVTNEKFFSGRNEDIQNVKKSTNLPVLRKDFIIDEYQIYESSGICADAILLIACILSPEQLKEFVRISHKLGMTTIVEVHTTDDLKKALNTDTEIIGINNRNLNNFAVDINISLNLIESVPEQYYTISESGIKEAEDVRRLKDAGFDGILVGTSILKADDMAGKIKELKWND</sequence>
<dbReference type="CDD" id="cd00331">
    <property type="entry name" value="IGPS"/>
    <property type="match status" value="1"/>
</dbReference>
<evidence type="ECO:0000259" key="9">
    <source>
        <dbReference type="Pfam" id="PF00218"/>
    </source>
</evidence>
<dbReference type="InterPro" id="IPR011060">
    <property type="entry name" value="RibuloseP-bd_barrel"/>
</dbReference>
<dbReference type="FunFam" id="3.20.20.70:FF:000024">
    <property type="entry name" value="Indole-3-glycerol phosphate synthase"/>
    <property type="match status" value="1"/>
</dbReference>